<dbReference type="Proteomes" id="UP000241986">
    <property type="component" value="Unassembled WGS sequence"/>
</dbReference>
<comment type="caution">
    <text evidence="2">The sequence shown here is derived from an EMBL/GenBank/DDBJ whole genome shotgun (WGS) entry which is preliminary data.</text>
</comment>
<dbReference type="RefSeq" id="WP_107682967.1">
    <property type="nucleotide sequence ID" value="NZ_PZKL01000017.1"/>
</dbReference>
<accession>A0A2T4N447</accession>
<sequence>MRDPNDTQTHDLLPIPRRRGRPSTGTALTPAQKQARYRQRQRARSVTVTFSRAAIDALDSHIRALVAGLDAPIPPEHAASILESIRAATLAQLAPLAES</sequence>
<proteinExistence type="predicted"/>
<gene>
    <name evidence="2" type="ORF">DAA48_07215</name>
</gene>
<feature type="region of interest" description="Disordered" evidence="1">
    <location>
        <begin position="1"/>
        <end position="43"/>
    </location>
</feature>
<reference evidence="2 3" key="1">
    <citation type="submission" date="2018-03" db="EMBL/GenBank/DDBJ databases">
        <title>Aeromonas veronii whole genome sequencing and analysis.</title>
        <authorList>
            <person name="Xie H."/>
            <person name="Liu T."/>
            <person name="Wang K."/>
        </authorList>
    </citation>
    <scope>NUCLEOTIDE SEQUENCE [LARGE SCALE GENOMIC DNA]</scope>
    <source>
        <strain evidence="2 3">XH.VA.1</strain>
    </source>
</reference>
<organism evidence="2 3">
    <name type="scientific">Aeromonas veronii</name>
    <dbReference type="NCBI Taxonomy" id="654"/>
    <lineage>
        <taxon>Bacteria</taxon>
        <taxon>Pseudomonadati</taxon>
        <taxon>Pseudomonadota</taxon>
        <taxon>Gammaproteobacteria</taxon>
        <taxon>Aeromonadales</taxon>
        <taxon>Aeromonadaceae</taxon>
        <taxon>Aeromonas</taxon>
    </lineage>
</organism>
<evidence type="ECO:0000256" key="1">
    <source>
        <dbReference type="SAM" id="MobiDB-lite"/>
    </source>
</evidence>
<evidence type="ECO:0000313" key="2">
    <source>
        <dbReference type="EMBL" id="PTH81615.1"/>
    </source>
</evidence>
<name>A0A2T4N447_AERVE</name>
<protein>
    <submittedName>
        <fullName evidence="2">Uncharacterized protein</fullName>
    </submittedName>
</protein>
<dbReference type="EMBL" id="PZKL01000017">
    <property type="protein sequence ID" value="PTH81615.1"/>
    <property type="molecule type" value="Genomic_DNA"/>
</dbReference>
<dbReference type="AlphaFoldDB" id="A0A2T4N447"/>
<evidence type="ECO:0000313" key="3">
    <source>
        <dbReference type="Proteomes" id="UP000241986"/>
    </source>
</evidence>